<organism evidence="2 3">
    <name type="scientific">Lophiotrema nucula</name>
    <dbReference type="NCBI Taxonomy" id="690887"/>
    <lineage>
        <taxon>Eukaryota</taxon>
        <taxon>Fungi</taxon>
        <taxon>Dikarya</taxon>
        <taxon>Ascomycota</taxon>
        <taxon>Pezizomycotina</taxon>
        <taxon>Dothideomycetes</taxon>
        <taxon>Pleosporomycetidae</taxon>
        <taxon>Pleosporales</taxon>
        <taxon>Lophiotremataceae</taxon>
        <taxon>Lophiotrema</taxon>
    </lineage>
</organism>
<feature type="region of interest" description="Disordered" evidence="1">
    <location>
        <begin position="171"/>
        <end position="209"/>
    </location>
</feature>
<feature type="compositionally biased region" description="Basic residues" evidence="1">
    <location>
        <begin position="9"/>
        <end position="27"/>
    </location>
</feature>
<keyword evidence="3" id="KW-1185">Reference proteome</keyword>
<dbReference type="EMBL" id="ML977327">
    <property type="protein sequence ID" value="KAF2113497.1"/>
    <property type="molecule type" value="Genomic_DNA"/>
</dbReference>
<dbReference type="Proteomes" id="UP000799770">
    <property type="component" value="Unassembled WGS sequence"/>
</dbReference>
<protein>
    <submittedName>
        <fullName evidence="2">Uncharacterized protein</fullName>
    </submittedName>
</protein>
<feature type="region of interest" description="Disordered" evidence="1">
    <location>
        <begin position="1"/>
        <end position="65"/>
    </location>
</feature>
<accession>A0A6A5Z3N0</accession>
<dbReference type="AlphaFoldDB" id="A0A6A5Z3N0"/>
<feature type="region of interest" description="Disordered" evidence="1">
    <location>
        <begin position="97"/>
        <end position="118"/>
    </location>
</feature>
<proteinExistence type="predicted"/>
<feature type="compositionally biased region" description="Basic and acidic residues" evidence="1">
    <location>
        <begin position="41"/>
        <end position="50"/>
    </location>
</feature>
<evidence type="ECO:0000313" key="2">
    <source>
        <dbReference type="EMBL" id="KAF2113497.1"/>
    </source>
</evidence>
<evidence type="ECO:0000313" key="3">
    <source>
        <dbReference type="Proteomes" id="UP000799770"/>
    </source>
</evidence>
<evidence type="ECO:0000256" key="1">
    <source>
        <dbReference type="SAM" id="MobiDB-lite"/>
    </source>
</evidence>
<gene>
    <name evidence="2" type="ORF">BDV96DRAFT_601006</name>
</gene>
<sequence>MQRLSRFFAARRSKQHTKAVQRQKRKASSIEHYDTLPLQENHVEHHDEVKTPSQNHPTTVHDRPETQCMHECLARRLSSETMQRPRLHSTFSDSMEQFRTRRGSVDLETSPQKPESLSEKDLLGCVKSLKTARGSLHRVCKSHDELQYYYEKFILRQAFVKIVVEDMASQEEKGHAGDETQHERKGSSKRPGELHHKCSITPSESEDENRRLERNIEIKLLTMSPNDVYDDIKQLVDKASQSYSKLKRSGKQADRNVRKLLNLSPGFLGEIGTPTNKESHDLAKECEKTLNVGKRLRDGWGLLVEDMKSKAKGIERRNLEVHNAAMILKNLIYVLEEREW</sequence>
<feature type="compositionally biased region" description="Basic and acidic residues" evidence="1">
    <location>
        <begin position="171"/>
        <end position="196"/>
    </location>
</feature>
<reference evidence="2" key="1">
    <citation type="journal article" date="2020" name="Stud. Mycol.">
        <title>101 Dothideomycetes genomes: a test case for predicting lifestyles and emergence of pathogens.</title>
        <authorList>
            <person name="Haridas S."/>
            <person name="Albert R."/>
            <person name="Binder M."/>
            <person name="Bloem J."/>
            <person name="Labutti K."/>
            <person name="Salamov A."/>
            <person name="Andreopoulos B."/>
            <person name="Baker S."/>
            <person name="Barry K."/>
            <person name="Bills G."/>
            <person name="Bluhm B."/>
            <person name="Cannon C."/>
            <person name="Castanera R."/>
            <person name="Culley D."/>
            <person name="Daum C."/>
            <person name="Ezra D."/>
            <person name="Gonzalez J."/>
            <person name="Henrissat B."/>
            <person name="Kuo A."/>
            <person name="Liang C."/>
            <person name="Lipzen A."/>
            <person name="Lutzoni F."/>
            <person name="Magnuson J."/>
            <person name="Mondo S."/>
            <person name="Nolan M."/>
            <person name="Ohm R."/>
            <person name="Pangilinan J."/>
            <person name="Park H.-J."/>
            <person name="Ramirez L."/>
            <person name="Alfaro M."/>
            <person name="Sun H."/>
            <person name="Tritt A."/>
            <person name="Yoshinaga Y."/>
            <person name="Zwiers L.-H."/>
            <person name="Turgeon B."/>
            <person name="Goodwin S."/>
            <person name="Spatafora J."/>
            <person name="Crous P."/>
            <person name="Grigoriev I."/>
        </authorList>
    </citation>
    <scope>NUCLEOTIDE SEQUENCE</scope>
    <source>
        <strain evidence="2">CBS 627.86</strain>
    </source>
</reference>
<name>A0A6A5Z3N0_9PLEO</name>